<evidence type="ECO:0000256" key="8">
    <source>
        <dbReference type="PIRSR" id="PIRSR005091-3"/>
    </source>
</evidence>
<comment type="subcellular location">
    <subcellularLocation>
        <location evidence="1">Cell membrane</location>
        <topology evidence="1">Multi-pass membrane protein</topology>
    </subcellularLocation>
</comment>
<evidence type="ECO:0000256" key="9">
    <source>
        <dbReference type="SAM" id="Phobius"/>
    </source>
</evidence>
<dbReference type="SUPFAM" id="SSF53649">
    <property type="entry name" value="Alkaline phosphatase-like"/>
    <property type="match status" value="1"/>
</dbReference>
<evidence type="ECO:0000256" key="5">
    <source>
        <dbReference type="ARBA" id="ARBA00023136"/>
    </source>
</evidence>
<evidence type="ECO:0000313" key="12">
    <source>
        <dbReference type="Proteomes" id="UP000237310"/>
    </source>
</evidence>
<evidence type="ECO:0000256" key="1">
    <source>
        <dbReference type="ARBA" id="ARBA00004651"/>
    </source>
</evidence>
<dbReference type="PANTHER" id="PTHR47371">
    <property type="entry name" value="LIPOTEICHOIC ACID SYNTHASE"/>
    <property type="match status" value="1"/>
</dbReference>
<evidence type="ECO:0000256" key="7">
    <source>
        <dbReference type="PIRSR" id="PIRSR005091-2"/>
    </source>
</evidence>
<evidence type="ECO:0000256" key="3">
    <source>
        <dbReference type="ARBA" id="ARBA00022692"/>
    </source>
</evidence>
<dbReference type="OrthoDB" id="9777768at2"/>
<keyword evidence="7" id="KW-0464">Manganese</keyword>
<keyword evidence="7" id="KW-0479">Metal-binding</keyword>
<feature type="binding site" evidence="8">
    <location>
        <position position="499"/>
    </location>
    <ligand>
        <name>Mn(2+)</name>
        <dbReference type="ChEBI" id="CHEBI:29035"/>
    </ligand>
</feature>
<dbReference type="PANTHER" id="PTHR47371:SF3">
    <property type="entry name" value="PHOSPHOGLYCEROL TRANSFERASE I"/>
    <property type="match status" value="1"/>
</dbReference>
<evidence type="ECO:0000259" key="10">
    <source>
        <dbReference type="Pfam" id="PF00884"/>
    </source>
</evidence>
<dbReference type="Gene3D" id="3.30.1120.80">
    <property type="match status" value="1"/>
</dbReference>
<dbReference type="GO" id="GO:0005886">
    <property type="term" value="C:plasma membrane"/>
    <property type="evidence" value="ECO:0007669"/>
    <property type="project" value="UniProtKB-SubCell"/>
</dbReference>
<dbReference type="InterPro" id="IPR017850">
    <property type="entry name" value="Alkaline_phosphatase_core_sf"/>
</dbReference>
<comment type="caution">
    <text evidence="11">The sequence shown here is derived from an EMBL/GenBank/DDBJ whole genome shotgun (WGS) entry which is preliminary data.</text>
</comment>
<evidence type="ECO:0000256" key="4">
    <source>
        <dbReference type="ARBA" id="ARBA00022989"/>
    </source>
</evidence>
<keyword evidence="12" id="KW-1185">Reference proteome</keyword>
<feature type="domain" description="Sulfatase N-terminal" evidence="10">
    <location>
        <begin position="281"/>
        <end position="548"/>
    </location>
</feature>
<evidence type="ECO:0000256" key="6">
    <source>
        <dbReference type="PIRSR" id="PIRSR005091-1"/>
    </source>
</evidence>
<dbReference type="Gene3D" id="3.40.720.10">
    <property type="entry name" value="Alkaline Phosphatase, subunit A"/>
    <property type="match status" value="1"/>
</dbReference>
<dbReference type="Pfam" id="PF00884">
    <property type="entry name" value="Sulfatase"/>
    <property type="match status" value="1"/>
</dbReference>
<sequence>MKKIDFLKPIFNFLFIGLFITTLSRIFLFFLFQERVSQTPNYWHIFPIGLRMDLILLCYILFLPTLLICLFPDALLKKIRVFFTIYFVLFLSLILFMELATPNFIGQYDTRPNQLFIEYLIYPKEVIQLLYKGYLLSIIATFIIITAFIYVLIKRRKKLFGIVPAAYKTKLILFPLIAFLLFFGARSSLTSKRPINSSNAIFSTDQLTNCMGLNSFYTVAFALYSIKNEGNSDKVYGKMNPDEAIARVKKYMNVSDNDFIDKEYPLLHNQYSDTLVAKPYNVVIILEESLGAEYVGCLGGLPLTPEFDKLSKEGLLFTNLYCTGTRSVRGIEAVVTGFLPSPSESVVKLSNSQSDFYTIASLLKSKGYDTSFIYGGMDNFDNMGSFFNGNGFDNLIDEEHFDPKKSVFHATWGWSDEDVMKKANDYFRSLKTKPFVSLIFSSSNHEPFEYPEGRIKLYDKQKNTVNNAMKYADYSIGKFFEMAKKEGYYKNTIFIVIADHNTRTYGKHLVPIHKFHIPALIIGPGFSKGEKYSKLCSQIDMQPTLLSKIGMNVITPMPGRNLFLLPENTKGRAIMQFNDINAFRVDNQVIIMQPNKDPLQFRVEKDTIFTPVTLNKELAKDALAHVITASYLYKERKYNFKENKKK</sequence>
<protein>
    <submittedName>
        <fullName evidence="11">Sulfatase</fullName>
    </submittedName>
</protein>
<feature type="transmembrane region" description="Helical" evidence="9">
    <location>
        <begin position="165"/>
        <end position="185"/>
    </location>
</feature>
<dbReference type="AlphaFoldDB" id="A0A2S5A8H6"/>
<feature type="transmembrane region" description="Helical" evidence="9">
    <location>
        <begin position="83"/>
        <end position="105"/>
    </location>
</feature>
<gene>
    <name evidence="11" type="ORF">C3L50_12135</name>
</gene>
<keyword evidence="2" id="KW-1003">Cell membrane</keyword>
<dbReference type="CDD" id="cd16015">
    <property type="entry name" value="LTA_synthase"/>
    <property type="match status" value="1"/>
</dbReference>
<feature type="binding site" evidence="7">
    <location>
        <position position="445"/>
    </location>
    <ligand>
        <name>substrate</name>
    </ligand>
</feature>
<reference evidence="11 12" key="1">
    <citation type="submission" date="2018-01" db="EMBL/GenBank/DDBJ databases">
        <authorList>
            <person name="Gaut B.S."/>
            <person name="Morton B.R."/>
            <person name="Clegg M.T."/>
            <person name="Duvall M.R."/>
        </authorList>
    </citation>
    <scope>NUCLEOTIDE SEQUENCE [LARGE SCALE GENOMIC DNA]</scope>
    <source>
        <strain evidence="11 12">HR-AY</strain>
    </source>
</reference>
<dbReference type="GO" id="GO:0046872">
    <property type="term" value="F:metal ion binding"/>
    <property type="evidence" value="ECO:0007669"/>
    <property type="project" value="UniProtKB-KW"/>
</dbReference>
<proteinExistence type="predicted"/>
<evidence type="ECO:0000313" key="11">
    <source>
        <dbReference type="EMBL" id="POY38865.1"/>
    </source>
</evidence>
<dbReference type="InterPro" id="IPR050448">
    <property type="entry name" value="OpgB/LTA_synthase_biosynth"/>
</dbReference>
<accession>A0A2S5A8H6</accession>
<feature type="transmembrane region" description="Helical" evidence="9">
    <location>
        <begin position="52"/>
        <end position="71"/>
    </location>
</feature>
<feature type="active site" evidence="6">
    <location>
        <position position="327"/>
    </location>
</feature>
<keyword evidence="5 9" id="KW-0472">Membrane</keyword>
<dbReference type="InterPro" id="IPR012160">
    <property type="entry name" value="LtaS-like"/>
</dbReference>
<feature type="binding site" evidence="8">
    <location>
        <position position="288"/>
    </location>
    <ligand>
        <name>Mn(2+)</name>
        <dbReference type="ChEBI" id="CHEBI:29035"/>
    </ligand>
</feature>
<evidence type="ECO:0000256" key="2">
    <source>
        <dbReference type="ARBA" id="ARBA00022475"/>
    </source>
</evidence>
<feature type="transmembrane region" description="Helical" evidence="9">
    <location>
        <begin position="12"/>
        <end position="32"/>
    </location>
</feature>
<dbReference type="EMBL" id="PQVG01000006">
    <property type="protein sequence ID" value="POY38865.1"/>
    <property type="molecule type" value="Genomic_DNA"/>
</dbReference>
<dbReference type="Proteomes" id="UP000237310">
    <property type="component" value="Unassembled WGS sequence"/>
</dbReference>
<dbReference type="InterPro" id="IPR000917">
    <property type="entry name" value="Sulfatase_N"/>
</dbReference>
<keyword evidence="4 9" id="KW-1133">Transmembrane helix</keyword>
<dbReference type="RefSeq" id="WP_103806439.1">
    <property type="nucleotide sequence ID" value="NZ_PQVG01000006.1"/>
</dbReference>
<feature type="binding site" evidence="8">
    <location>
        <position position="500"/>
    </location>
    <ligand>
        <name>Mn(2+)</name>
        <dbReference type="ChEBI" id="CHEBI:29035"/>
    </ligand>
</feature>
<organism evidence="11 12">
    <name type="scientific">Flavobacterium alvei</name>
    <dbReference type="NCBI Taxonomy" id="2080416"/>
    <lineage>
        <taxon>Bacteria</taxon>
        <taxon>Pseudomonadati</taxon>
        <taxon>Bacteroidota</taxon>
        <taxon>Flavobacteriia</taxon>
        <taxon>Flavobacteriales</taxon>
        <taxon>Flavobacteriaceae</taxon>
        <taxon>Flavobacterium</taxon>
    </lineage>
</organism>
<dbReference type="PIRSF" id="PIRSF005091">
    <property type="entry name" value="Mmb_sulf_HI1246"/>
    <property type="match status" value="1"/>
</dbReference>
<keyword evidence="3 9" id="KW-0812">Transmembrane</keyword>
<feature type="transmembrane region" description="Helical" evidence="9">
    <location>
        <begin position="134"/>
        <end position="153"/>
    </location>
</feature>
<name>A0A2S5A8H6_9FLAO</name>